<sequence>MNRPSGVLTTKGTYYNYNERCRWTIEIDKRKRVRLHFTSFDIPNCNYDTCGCDQVDIYDGSDATAPRIHYICSQKFLVENITSSANTMFIEFVSDNDNYGSRGFEIHYSSVEGKTHIKLY</sequence>
<dbReference type="PANTHER" id="PTHR24251">
    <property type="entry name" value="OVOCHYMASE-RELATED"/>
    <property type="match status" value="1"/>
</dbReference>
<dbReference type="Gene3D" id="2.60.120.290">
    <property type="entry name" value="Spermadhesin, CUB domain"/>
    <property type="match status" value="1"/>
</dbReference>
<evidence type="ECO:0000313" key="5">
    <source>
        <dbReference type="EMBL" id="KAK2191083.1"/>
    </source>
</evidence>
<evidence type="ECO:0000256" key="3">
    <source>
        <dbReference type="PROSITE-ProRule" id="PRU00059"/>
    </source>
</evidence>
<dbReference type="SUPFAM" id="SSF49854">
    <property type="entry name" value="Spermadhesin, CUB domain"/>
    <property type="match status" value="1"/>
</dbReference>
<evidence type="ECO:0000313" key="6">
    <source>
        <dbReference type="Proteomes" id="UP001209878"/>
    </source>
</evidence>
<evidence type="ECO:0000256" key="1">
    <source>
        <dbReference type="ARBA" id="ARBA00022737"/>
    </source>
</evidence>
<proteinExistence type="predicted"/>
<protein>
    <recommendedName>
        <fullName evidence="4">CUB domain-containing protein</fullName>
    </recommendedName>
</protein>
<dbReference type="Proteomes" id="UP001209878">
    <property type="component" value="Unassembled WGS sequence"/>
</dbReference>
<dbReference type="Pfam" id="PF00431">
    <property type="entry name" value="CUB"/>
    <property type="match status" value="1"/>
</dbReference>
<name>A0AAD9PAE5_RIDPI</name>
<comment type="caution">
    <text evidence="3">Lacks conserved residue(s) required for the propagation of feature annotation.</text>
</comment>
<dbReference type="InterPro" id="IPR035914">
    <property type="entry name" value="Sperma_CUB_dom_sf"/>
</dbReference>
<keyword evidence="1" id="KW-0677">Repeat</keyword>
<accession>A0AAD9PAE5</accession>
<comment type="caution">
    <text evidence="5">The sequence shown here is derived from an EMBL/GenBank/DDBJ whole genome shotgun (WGS) entry which is preliminary data.</text>
</comment>
<dbReference type="SMART" id="SM00042">
    <property type="entry name" value="CUB"/>
    <property type="match status" value="1"/>
</dbReference>
<keyword evidence="6" id="KW-1185">Reference proteome</keyword>
<gene>
    <name evidence="5" type="ORF">NP493_60g05063</name>
</gene>
<reference evidence="5" key="1">
    <citation type="journal article" date="2023" name="Mol. Biol. Evol.">
        <title>Third-Generation Sequencing Reveals the Adaptive Role of the Epigenome in Three Deep-Sea Polychaetes.</title>
        <authorList>
            <person name="Perez M."/>
            <person name="Aroh O."/>
            <person name="Sun Y."/>
            <person name="Lan Y."/>
            <person name="Juniper S.K."/>
            <person name="Young C.R."/>
            <person name="Angers B."/>
            <person name="Qian P.Y."/>
        </authorList>
    </citation>
    <scope>NUCLEOTIDE SEQUENCE</scope>
    <source>
        <strain evidence="5">R07B-5</strain>
    </source>
</reference>
<evidence type="ECO:0000259" key="4">
    <source>
        <dbReference type="PROSITE" id="PS01180"/>
    </source>
</evidence>
<dbReference type="PROSITE" id="PS01180">
    <property type="entry name" value="CUB"/>
    <property type="match status" value="1"/>
</dbReference>
<dbReference type="CDD" id="cd00041">
    <property type="entry name" value="CUB"/>
    <property type="match status" value="1"/>
</dbReference>
<organism evidence="5 6">
    <name type="scientific">Ridgeia piscesae</name>
    <name type="common">Tubeworm</name>
    <dbReference type="NCBI Taxonomy" id="27915"/>
    <lineage>
        <taxon>Eukaryota</taxon>
        <taxon>Metazoa</taxon>
        <taxon>Spiralia</taxon>
        <taxon>Lophotrochozoa</taxon>
        <taxon>Annelida</taxon>
        <taxon>Polychaeta</taxon>
        <taxon>Sedentaria</taxon>
        <taxon>Canalipalpata</taxon>
        <taxon>Sabellida</taxon>
        <taxon>Siboglinidae</taxon>
        <taxon>Ridgeia</taxon>
    </lineage>
</organism>
<feature type="domain" description="CUB" evidence="4">
    <location>
        <begin position="1"/>
        <end position="111"/>
    </location>
</feature>
<evidence type="ECO:0000256" key="2">
    <source>
        <dbReference type="ARBA" id="ARBA00023157"/>
    </source>
</evidence>
<dbReference type="InterPro" id="IPR000859">
    <property type="entry name" value="CUB_dom"/>
</dbReference>
<keyword evidence="2" id="KW-1015">Disulfide bond</keyword>
<dbReference type="EMBL" id="JAODUO010000061">
    <property type="protein sequence ID" value="KAK2191083.1"/>
    <property type="molecule type" value="Genomic_DNA"/>
</dbReference>
<dbReference type="AlphaFoldDB" id="A0AAD9PAE5"/>
<dbReference type="FunFam" id="2.60.120.290:FF:000005">
    <property type="entry name" value="Procollagen C-endopeptidase enhancer 1"/>
    <property type="match status" value="1"/>
</dbReference>